<sequence>MTVHVRYFAGAAEAAGTPAEELVLPAAATALDLRAAVVASRGPQVARVLTISSLLVDDVVREDLAAPLRSASTTDVRVDVLPPFAGG</sequence>
<evidence type="ECO:0000313" key="2">
    <source>
        <dbReference type="Proteomes" id="UP000437709"/>
    </source>
</evidence>
<dbReference type="InterPro" id="IPR016155">
    <property type="entry name" value="Mopterin_synth/thiamin_S_b"/>
</dbReference>
<protein>
    <submittedName>
        <fullName evidence="1">MoaD/ThiS family protein</fullName>
    </submittedName>
</protein>
<dbReference type="EMBL" id="WHPC01000083">
    <property type="protein sequence ID" value="MPV38473.1"/>
    <property type="molecule type" value="Genomic_DNA"/>
</dbReference>
<dbReference type="SUPFAM" id="SSF54285">
    <property type="entry name" value="MoaD/ThiS"/>
    <property type="match status" value="1"/>
</dbReference>
<dbReference type="Proteomes" id="UP000437709">
    <property type="component" value="Unassembled WGS sequence"/>
</dbReference>
<dbReference type="AlphaFoldDB" id="A0A6N7EN04"/>
<organism evidence="1 2">
    <name type="scientific">Georgenia subflava</name>
    <dbReference type="NCBI Taxonomy" id="1622177"/>
    <lineage>
        <taxon>Bacteria</taxon>
        <taxon>Bacillati</taxon>
        <taxon>Actinomycetota</taxon>
        <taxon>Actinomycetes</taxon>
        <taxon>Micrococcales</taxon>
        <taxon>Bogoriellaceae</taxon>
        <taxon>Georgenia</taxon>
    </lineage>
</organism>
<dbReference type="InterPro" id="IPR012675">
    <property type="entry name" value="Beta-grasp_dom_sf"/>
</dbReference>
<keyword evidence="2" id="KW-1185">Reference proteome</keyword>
<name>A0A6N7EN04_9MICO</name>
<gene>
    <name evidence="1" type="ORF">GB881_15755</name>
</gene>
<proteinExistence type="predicted"/>
<reference evidence="1 2" key="1">
    <citation type="submission" date="2019-10" db="EMBL/GenBank/DDBJ databases">
        <title>Georgenia wutianyii sp. nov. and Georgenia yuyongxinii sp. nov. isolated from plateau pika (Ochotona curzoniae) in the Qinghai-Tibet plateau of China.</title>
        <authorList>
            <person name="Tian Z."/>
        </authorList>
    </citation>
    <scope>NUCLEOTIDE SEQUENCE [LARGE SCALE GENOMIC DNA]</scope>
    <source>
        <strain evidence="1 2">JCM 19765</strain>
    </source>
</reference>
<dbReference type="Gene3D" id="3.10.20.30">
    <property type="match status" value="1"/>
</dbReference>
<evidence type="ECO:0000313" key="1">
    <source>
        <dbReference type="EMBL" id="MPV38473.1"/>
    </source>
</evidence>
<comment type="caution">
    <text evidence="1">The sequence shown here is derived from an EMBL/GenBank/DDBJ whole genome shotgun (WGS) entry which is preliminary data.</text>
</comment>
<accession>A0A6N7EN04</accession>